<dbReference type="OrthoDB" id="4732339at2759"/>
<comment type="caution">
    <text evidence="1">The sequence shown here is derived from an EMBL/GenBank/DDBJ whole genome shotgun (WGS) entry which is preliminary data.</text>
</comment>
<gene>
    <name evidence="1" type="ORF">FSARC_9162</name>
</gene>
<dbReference type="EMBL" id="JABEXW010000524">
    <property type="protein sequence ID" value="KAF4962787.1"/>
    <property type="molecule type" value="Genomic_DNA"/>
</dbReference>
<dbReference type="Proteomes" id="UP000622797">
    <property type="component" value="Unassembled WGS sequence"/>
</dbReference>
<evidence type="ECO:0000313" key="1">
    <source>
        <dbReference type="EMBL" id="KAF4962787.1"/>
    </source>
</evidence>
<evidence type="ECO:0000313" key="2">
    <source>
        <dbReference type="Proteomes" id="UP000622797"/>
    </source>
</evidence>
<protein>
    <submittedName>
        <fullName evidence="1">Uncharacterized protein</fullName>
    </submittedName>
</protein>
<reference evidence="1" key="2">
    <citation type="submission" date="2020-05" db="EMBL/GenBank/DDBJ databases">
        <authorList>
            <person name="Kim H.-S."/>
            <person name="Proctor R.H."/>
            <person name="Brown D.W."/>
        </authorList>
    </citation>
    <scope>NUCLEOTIDE SEQUENCE</scope>
    <source>
        <strain evidence="1">NRRL 20472</strain>
    </source>
</reference>
<sequence>MAPAQLEAHPAYAQYAIGIEGRRWPNDTPFTRNEENDEVDIPMGEVYCRMPKPGRFDEGLCVMNVRMTPQGLKNHVRDVRNQRNPP</sequence>
<reference evidence="1" key="1">
    <citation type="journal article" date="2020" name="BMC Genomics">
        <title>Correction to: Identification and distribution of gene clusters required for synthesis of sphingolipid metabolism inhibitors in diverse species of the filamentous fungus Fusarium.</title>
        <authorList>
            <person name="Kim H.S."/>
            <person name="Lohmar J.M."/>
            <person name="Busman M."/>
            <person name="Brown D.W."/>
            <person name="Naumann T.A."/>
            <person name="Divon H.H."/>
            <person name="Lysoe E."/>
            <person name="Uhlig S."/>
            <person name="Proctor R.H."/>
        </authorList>
    </citation>
    <scope>NUCLEOTIDE SEQUENCE</scope>
    <source>
        <strain evidence="1">NRRL 20472</strain>
    </source>
</reference>
<proteinExistence type="predicted"/>
<name>A0A8H4TRU4_9HYPO</name>
<organism evidence="1 2">
    <name type="scientific">Fusarium sarcochroum</name>
    <dbReference type="NCBI Taxonomy" id="1208366"/>
    <lineage>
        <taxon>Eukaryota</taxon>
        <taxon>Fungi</taxon>
        <taxon>Dikarya</taxon>
        <taxon>Ascomycota</taxon>
        <taxon>Pezizomycotina</taxon>
        <taxon>Sordariomycetes</taxon>
        <taxon>Hypocreomycetidae</taxon>
        <taxon>Hypocreales</taxon>
        <taxon>Nectriaceae</taxon>
        <taxon>Fusarium</taxon>
        <taxon>Fusarium lateritium species complex</taxon>
    </lineage>
</organism>
<dbReference type="AlphaFoldDB" id="A0A8H4TRU4"/>
<keyword evidence="2" id="KW-1185">Reference proteome</keyword>
<accession>A0A8H4TRU4</accession>